<accession>A0AAW7Q9K3</accession>
<sequence>MNNKNILNKSLFIFVFFSIFYYAFHEFTSQATYDNSCEIVVQESKKVSSFTDTNQKNCDTHSLCISEHELHKSYLNIDNSFYVYSSISEFYDNTQKYLTQRINNILKPPAI</sequence>
<dbReference type="RefSeq" id="WP_301369805.1">
    <property type="nucleotide sequence ID" value="NZ_JAQJJF010000010.1"/>
</dbReference>
<reference evidence="2" key="2">
    <citation type="submission" date="2023-01" db="EMBL/GenBank/DDBJ databases">
        <authorList>
            <person name="Uljanovas D."/>
        </authorList>
    </citation>
    <scope>NUCLEOTIDE SEQUENCE</scope>
    <source>
        <strain evidence="2">S41</strain>
    </source>
</reference>
<dbReference type="AlphaFoldDB" id="A0AAW7Q9K3"/>
<reference evidence="2" key="1">
    <citation type="journal article" date="2023" name="Microorganisms">
        <title>Genomic Characterization of Arcobacter butzleri Strains Isolated from Various Sources in Lithuania.</title>
        <authorList>
            <person name="Uljanovas D."/>
            <person name="Golz G."/>
            <person name="Fleischmann S."/>
            <person name="Kudirkiene E."/>
            <person name="Kasetiene N."/>
            <person name="Grineviciene A."/>
            <person name="Tamuleviciene E."/>
            <person name="Aksomaitiene J."/>
            <person name="Alter T."/>
            <person name="Malakauskas M."/>
        </authorList>
    </citation>
    <scope>NUCLEOTIDE SEQUENCE</scope>
    <source>
        <strain evidence="2">S41</strain>
    </source>
</reference>
<feature type="transmembrane region" description="Helical" evidence="1">
    <location>
        <begin position="6"/>
        <end position="24"/>
    </location>
</feature>
<evidence type="ECO:0000256" key="1">
    <source>
        <dbReference type="SAM" id="Phobius"/>
    </source>
</evidence>
<organism evidence="2 3">
    <name type="scientific">Aliarcobacter butzleri</name>
    <dbReference type="NCBI Taxonomy" id="28197"/>
    <lineage>
        <taxon>Bacteria</taxon>
        <taxon>Pseudomonadati</taxon>
        <taxon>Campylobacterota</taxon>
        <taxon>Epsilonproteobacteria</taxon>
        <taxon>Campylobacterales</taxon>
        <taxon>Arcobacteraceae</taxon>
        <taxon>Aliarcobacter</taxon>
    </lineage>
</organism>
<dbReference type="Proteomes" id="UP001170364">
    <property type="component" value="Unassembled WGS sequence"/>
</dbReference>
<comment type="caution">
    <text evidence="2">The sequence shown here is derived from an EMBL/GenBank/DDBJ whole genome shotgun (WGS) entry which is preliminary data.</text>
</comment>
<name>A0AAW7Q9K3_9BACT</name>
<evidence type="ECO:0000313" key="3">
    <source>
        <dbReference type="Proteomes" id="UP001170364"/>
    </source>
</evidence>
<proteinExistence type="predicted"/>
<protein>
    <submittedName>
        <fullName evidence="2">Uncharacterized protein</fullName>
    </submittedName>
</protein>
<keyword evidence="1" id="KW-1133">Transmembrane helix</keyword>
<dbReference type="EMBL" id="JAQJJG010000002">
    <property type="protein sequence ID" value="MDN5122704.1"/>
    <property type="molecule type" value="Genomic_DNA"/>
</dbReference>
<keyword evidence="1" id="KW-0472">Membrane</keyword>
<keyword evidence="1" id="KW-0812">Transmembrane</keyword>
<gene>
    <name evidence="2" type="ORF">PJV93_02140</name>
</gene>
<evidence type="ECO:0000313" key="2">
    <source>
        <dbReference type="EMBL" id="MDN5122704.1"/>
    </source>
</evidence>